<keyword evidence="10" id="KW-1185">Reference proteome</keyword>
<dbReference type="InterPro" id="IPR001031">
    <property type="entry name" value="Thioesterase"/>
</dbReference>
<dbReference type="PANTHER" id="PTHR43775:SF51">
    <property type="entry name" value="INACTIVE PHENOLPHTHIOCEROL SYNTHESIS POLYKETIDE SYNTHASE TYPE I PKS1-RELATED"/>
    <property type="match status" value="1"/>
</dbReference>
<dbReference type="EMBL" id="SFCC01000014">
    <property type="protein sequence ID" value="RZQ60924.1"/>
    <property type="molecule type" value="Genomic_DNA"/>
</dbReference>
<dbReference type="InterPro" id="IPR020806">
    <property type="entry name" value="PKS_PP-bd"/>
</dbReference>
<dbReference type="InterPro" id="IPR009081">
    <property type="entry name" value="PP-bd_ACP"/>
</dbReference>
<dbReference type="Pfam" id="PF08659">
    <property type="entry name" value="KR"/>
    <property type="match status" value="1"/>
</dbReference>
<evidence type="ECO:0000256" key="1">
    <source>
        <dbReference type="ARBA" id="ARBA00022450"/>
    </source>
</evidence>
<dbReference type="PROSITE" id="PS52019">
    <property type="entry name" value="PKS_MFAS_DH"/>
    <property type="match status" value="1"/>
</dbReference>
<dbReference type="SMART" id="SM00827">
    <property type="entry name" value="PKS_AT"/>
    <property type="match status" value="1"/>
</dbReference>
<dbReference type="InterPro" id="IPR014043">
    <property type="entry name" value="Acyl_transferase_dom"/>
</dbReference>
<dbReference type="InterPro" id="IPR036736">
    <property type="entry name" value="ACP-like_sf"/>
</dbReference>
<dbReference type="Gene3D" id="3.30.70.3290">
    <property type="match status" value="1"/>
</dbReference>
<dbReference type="InterPro" id="IPR014031">
    <property type="entry name" value="Ketoacyl_synth_C"/>
</dbReference>
<evidence type="ECO:0000259" key="6">
    <source>
        <dbReference type="PROSITE" id="PS50075"/>
    </source>
</evidence>
<sequence>MADEETLRRYLKRAVTEAQQARELLRTERDRAHEPLAVVGMACRYPGADSPEALWRLVADGRDATGPFPADRGWDLAALAGDPDRPGTSAATRGGFLAGAADFDNGLFGISPREALATDPQQRLLLETTWELFERSRLDPRSLRGSATGVFVGVMYADYGGRFATAPDGFEGLLGNGSAASVASGRVAYTFGLEGPTLTVDTACSSSLVGLHLAGQALRRGECSLAVAGGVTVMATPRVFQEFSRQGGLAPDGRCKSFAAAADGTGWSEGVGLLLLERLSDAERNGHPVLALVRGSAVNSDGASSALTAPNGLAQQRVIRAALADAGLEPSDVDAVEAHGTGTRLGDPIEARALIAAYGQGRDRPLWLGSLKSNLGHTQAAAGVGGVIKMVQAMRHGTLPATLHADEPTDQVDWSAGEVRLLTEPRDWPGPRRAAVSSFGVSGTNAHVILEARDGDTTSGEGCPDPVPWVLSGHTEAALREAAGRLASFVDTSAADPADLALSLATTRAALGRRAAVVGDRDRAVAALRALAAGEPAPGLVTGSPVPGRLALLCTGQGAQRAGMGRELYAASDVFATAFDEVCDRLDAELDRPLRPVIHGEPAGLLDRTGYAQPALFAYQVALHRLLDHWGIRPDLLAGHSVGEITAAHLAGVFSLGDAVTLVAARARLMDRLPEGGAMLAVRATEAEVLPLLDGTRVAVAAVNGPRSVVLSGDAAALSEVEQALAAHTPRRLRVSHAFHSPLIDPALDELRRVAAKLDPRPPRIPVVSTVTGRPEHLFDPEHWVRNAREPVRFADAVRALEREGATGFLELGPDATLTTAAAENLTATAVLAPAGRRDQPEREALLTAVATLHTGGFTPDWPAVLPGARPADLPVYPFQRTRFWLEDTPAVPPAGHRVTLPGGDRTVLTGTVSADSQPWLADHRVAGTVILPGTALLDLAAAAGAQVGAPHVEELTLTTPLAPPARLQIVADALGDGRHTVTVHSQPDGAAPGEWTEHAAGTLGPAPGPAAVASWTPGEALPVDGLYDRLAAAGLDYGPHLRGLRAAWRDGADLLAEIETPPATPGWHGLHPAAADAALHALALTATGEQALVPFAWHGVTTAAAGGSRLRVRLSPAGDRACSVQVTDESGTPVLTVRRLMLRPVRTAPAAQDCLYRLDWVPATPAAGPGATVMHAGGDAAALLPVLRDTLAHLDTRLAVVTTGAVAAAEGDTVPGLAHASVWGLVRSAQSEHPGRFTLVDTDGTAESAAALDAAIASGEPQVALRAGRPLVPRLVRTTAGTAATLAPGGTVLITGGTGGLGALLAGHLVREHGVRHLLLVSRSGPDAPDAPELAAGLRAEGATVTVAACDVADRDALTRLLESLERPLTAVVHAAGVLDDGMLTSLTPERVAAVLRPKARAAWLLHELTRDAGLAAFVLFSSAAGVLGTPGQAAYAAANSYLDALAHHRHALGLPAVSLAWGLWDSAGMARGTQARPGMLPLAGSTGLAVFDAALAGGRPHLVPARLDLPAVRAAGPVPPVLRKLIPHAEPAPAAPGAPLELVRHHVAAALGHPGAAAIDPDAPLAELGFDSLTAVDVRNRLAAATGAALPPTLVFDHPTARALADHLTGRTAVATVDTTDTVDALYRAACAEGRHAEAHEFVVAASRLRPVFTTADAPPAGPVRLATGQASPRLLCFPTVVASSSPLQYARFAAALRGRREVTVLPVPGFTGDERVPADLDTLVRTRADAVLRCADGEPFALAGYSAGGWLASAVATHLEDRGAPASALVLLDTYFGAERTAALRPALVAGMFEREDELGHIGHVRWTAMGAYLRMFAGFVPEPGAAPALLVRASGELAGAGPEFAVEERTVPGDHFTMMEAHAGATAAAVHDWLSTTLQRRRGDVS</sequence>
<dbReference type="PROSITE" id="PS00012">
    <property type="entry name" value="PHOSPHOPANTETHEINE"/>
    <property type="match status" value="1"/>
</dbReference>
<dbReference type="InterPro" id="IPR016039">
    <property type="entry name" value="Thiolase-like"/>
</dbReference>
<gene>
    <name evidence="9" type="ORF">EWH70_25875</name>
</gene>
<dbReference type="InterPro" id="IPR055123">
    <property type="entry name" value="SpnB-like_Rossmann"/>
</dbReference>
<evidence type="ECO:0000256" key="2">
    <source>
        <dbReference type="ARBA" id="ARBA00022553"/>
    </source>
</evidence>
<dbReference type="FunFam" id="3.40.47.10:FF:000019">
    <property type="entry name" value="Polyketide synthase type I"/>
    <property type="match status" value="1"/>
</dbReference>
<feature type="region of interest" description="C-terminal hotdog fold" evidence="5">
    <location>
        <begin position="1019"/>
        <end position="1152"/>
    </location>
</feature>
<dbReference type="PANTHER" id="PTHR43775">
    <property type="entry name" value="FATTY ACID SYNTHASE"/>
    <property type="match status" value="1"/>
</dbReference>
<dbReference type="InterPro" id="IPR018201">
    <property type="entry name" value="Ketoacyl_synth_AS"/>
</dbReference>
<dbReference type="InterPro" id="IPR049551">
    <property type="entry name" value="PKS_DH_C"/>
</dbReference>
<dbReference type="InterPro" id="IPR001227">
    <property type="entry name" value="Ac_transferase_dom_sf"/>
</dbReference>
<evidence type="ECO:0000313" key="10">
    <source>
        <dbReference type="Proteomes" id="UP000292003"/>
    </source>
</evidence>
<dbReference type="InterPro" id="IPR050091">
    <property type="entry name" value="PKS_NRPS_Biosynth_Enz"/>
</dbReference>
<dbReference type="GO" id="GO:0031177">
    <property type="term" value="F:phosphopantetheine binding"/>
    <property type="evidence" value="ECO:0007669"/>
    <property type="project" value="InterPro"/>
</dbReference>
<name>A0A4Q7J4J7_9PSEU</name>
<dbReference type="SUPFAM" id="SSF51735">
    <property type="entry name" value="NAD(P)-binding Rossmann-fold domains"/>
    <property type="match status" value="2"/>
</dbReference>
<dbReference type="InterPro" id="IPR057326">
    <property type="entry name" value="KR_dom"/>
</dbReference>
<dbReference type="SUPFAM" id="SSF55048">
    <property type="entry name" value="Probable ACP-binding domain of malonyl-CoA ACP transacylase"/>
    <property type="match status" value="1"/>
</dbReference>
<keyword evidence="1" id="KW-0596">Phosphopantetheine</keyword>
<dbReference type="PROSITE" id="PS52004">
    <property type="entry name" value="KS3_2"/>
    <property type="match status" value="1"/>
</dbReference>
<dbReference type="InterPro" id="IPR020841">
    <property type="entry name" value="PKS_Beta-ketoAc_synthase_dom"/>
</dbReference>
<dbReference type="Gene3D" id="3.40.50.720">
    <property type="entry name" value="NAD(P)-binding Rossmann-like Domain"/>
    <property type="match status" value="1"/>
</dbReference>
<dbReference type="Pfam" id="PF02801">
    <property type="entry name" value="Ketoacyl-synt_C"/>
    <property type="match status" value="1"/>
</dbReference>
<dbReference type="SMART" id="SM01294">
    <property type="entry name" value="PKS_PP_betabranch"/>
    <property type="match status" value="1"/>
</dbReference>
<dbReference type="InterPro" id="IPR020802">
    <property type="entry name" value="TesA-like"/>
</dbReference>
<dbReference type="Gene3D" id="3.40.50.1820">
    <property type="entry name" value="alpha/beta hydrolase"/>
    <property type="match status" value="1"/>
</dbReference>
<dbReference type="GO" id="GO:0004315">
    <property type="term" value="F:3-oxoacyl-[acyl-carrier-protein] synthase activity"/>
    <property type="evidence" value="ECO:0007669"/>
    <property type="project" value="InterPro"/>
</dbReference>
<dbReference type="Pfam" id="PF00698">
    <property type="entry name" value="Acyl_transf_1"/>
    <property type="match status" value="1"/>
</dbReference>
<evidence type="ECO:0000256" key="5">
    <source>
        <dbReference type="PROSITE-ProRule" id="PRU01363"/>
    </source>
</evidence>
<dbReference type="InterPro" id="IPR049552">
    <property type="entry name" value="PKS_DH_N"/>
</dbReference>
<dbReference type="InterPro" id="IPR016036">
    <property type="entry name" value="Malonyl_transacylase_ACP-bd"/>
</dbReference>
<feature type="active site" description="Proton donor; for dehydratase activity" evidence="5">
    <location>
        <position position="1077"/>
    </location>
</feature>
<evidence type="ECO:0000313" key="9">
    <source>
        <dbReference type="EMBL" id="RZQ60924.1"/>
    </source>
</evidence>
<dbReference type="CDD" id="cd08956">
    <property type="entry name" value="KR_3_FAS_SDR_x"/>
    <property type="match status" value="1"/>
</dbReference>
<feature type="domain" description="Carrier" evidence="6">
    <location>
        <begin position="1539"/>
        <end position="1614"/>
    </location>
</feature>
<dbReference type="Pfam" id="PF14765">
    <property type="entry name" value="PS-DH"/>
    <property type="match status" value="1"/>
</dbReference>
<dbReference type="Gene3D" id="3.40.47.10">
    <property type="match status" value="1"/>
</dbReference>
<evidence type="ECO:0000259" key="7">
    <source>
        <dbReference type="PROSITE" id="PS52004"/>
    </source>
</evidence>
<dbReference type="SMART" id="SM00824">
    <property type="entry name" value="PKS_TE"/>
    <property type="match status" value="1"/>
</dbReference>
<dbReference type="Pfam" id="PF00550">
    <property type="entry name" value="PP-binding"/>
    <property type="match status" value="1"/>
</dbReference>
<reference evidence="9 10" key="1">
    <citation type="submission" date="2019-02" db="EMBL/GenBank/DDBJ databases">
        <title>Draft genome sequence of Amycolatopsis sp. 8-3EHSu isolated from roots of Suaeda maritima.</title>
        <authorList>
            <person name="Duangmal K."/>
            <person name="Chantavorakit T."/>
        </authorList>
    </citation>
    <scope>NUCLEOTIDE SEQUENCE [LARGE SCALE GENOMIC DNA]</scope>
    <source>
        <strain evidence="9 10">8-3EHSu</strain>
    </source>
</reference>
<keyword evidence="2" id="KW-0597">Phosphoprotein</keyword>
<dbReference type="InterPro" id="IPR032821">
    <property type="entry name" value="PKS_assoc"/>
</dbReference>
<dbReference type="GO" id="GO:0004312">
    <property type="term" value="F:fatty acid synthase activity"/>
    <property type="evidence" value="ECO:0007669"/>
    <property type="project" value="TreeGrafter"/>
</dbReference>
<dbReference type="Gene3D" id="1.10.1200.10">
    <property type="entry name" value="ACP-like"/>
    <property type="match status" value="1"/>
</dbReference>
<dbReference type="Pfam" id="PF16197">
    <property type="entry name" value="KAsynt_C_assoc"/>
    <property type="match status" value="1"/>
</dbReference>
<dbReference type="Pfam" id="PF21089">
    <property type="entry name" value="PKS_DH_N"/>
    <property type="match status" value="1"/>
</dbReference>
<dbReference type="Gene3D" id="3.40.366.10">
    <property type="entry name" value="Malonyl-Coenzyme A Acyl Carrier Protein, domain 2"/>
    <property type="match status" value="1"/>
</dbReference>
<dbReference type="InterPro" id="IPR014030">
    <property type="entry name" value="Ketoacyl_synth_N"/>
</dbReference>
<evidence type="ECO:0000256" key="3">
    <source>
        <dbReference type="ARBA" id="ARBA00022679"/>
    </source>
</evidence>
<dbReference type="SMART" id="SM00823">
    <property type="entry name" value="PKS_PP"/>
    <property type="match status" value="1"/>
</dbReference>
<dbReference type="Gene3D" id="3.10.129.110">
    <property type="entry name" value="Polyketide synthase dehydratase"/>
    <property type="match status" value="1"/>
</dbReference>
<dbReference type="Proteomes" id="UP000292003">
    <property type="component" value="Unassembled WGS sequence"/>
</dbReference>
<organism evidence="9 10">
    <name type="scientific">Amycolatopsis suaedae</name>
    <dbReference type="NCBI Taxonomy" id="2510978"/>
    <lineage>
        <taxon>Bacteria</taxon>
        <taxon>Bacillati</taxon>
        <taxon>Actinomycetota</taxon>
        <taxon>Actinomycetes</taxon>
        <taxon>Pseudonocardiales</taxon>
        <taxon>Pseudonocardiaceae</taxon>
        <taxon>Amycolatopsis</taxon>
    </lineage>
</organism>
<keyword evidence="4" id="KW-0012">Acyltransferase</keyword>
<dbReference type="SUPFAM" id="SSF53474">
    <property type="entry name" value="alpha/beta-Hydrolases"/>
    <property type="match status" value="1"/>
</dbReference>
<dbReference type="PROSITE" id="PS50075">
    <property type="entry name" value="CARRIER"/>
    <property type="match status" value="1"/>
</dbReference>
<feature type="domain" description="PKS/mFAS DH" evidence="8">
    <location>
        <begin position="892"/>
        <end position="1152"/>
    </location>
</feature>
<dbReference type="InterPro" id="IPR049900">
    <property type="entry name" value="PKS_mFAS_DH"/>
</dbReference>
<dbReference type="InterPro" id="IPR006162">
    <property type="entry name" value="Ppantetheine_attach_site"/>
</dbReference>
<accession>A0A4Q7J4J7</accession>
<dbReference type="InterPro" id="IPR036291">
    <property type="entry name" value="NAD(P)-bd_dom_sf"/>
</dbReference>
<dbReference type="SMART" id="SM00825">
    <property type="entry name" value="PKS_KS"/>
    <property type="match status" value="1"/>
</dbReference>
<dbReference type="GO" id="GO:0006633">
    <property type="term" value="P:fatty acid biosynthetic process"/>
    <property type="evidence" value="ECO:0007669"/>
    <property type="project" value="InterPro"/>
</dbReference>
<protein>
    <submittedName>
        <fullName evidence="9">SDR family NAD(P)-dependent oxidoreductase</fullName>
    </submittedName>
</protein>
<dbReference type="SUPFAM" id="SSF53901">
    <property type="entry name" value="Thiolase-like"/>
    <property type="match status" value="1"/>
</dbReference>
<dbReference type="Pfam" id="PF00109">
    <property type="entry name" value="ketoacyl-synt"/>
    <property type="match status" value="1"/>
</dbReference>
<dbReference type="PROSITE" id="PS00606">
    <property type="entry name" value="KS3_1"/>
    <property type="match status" value="1"/>
</dbReference>
<dbReference type="InterPro" id="IPR016035">
    <property type="entry name" value="Acyl_Trfase/lysoPLipase"/>
</dbReference>
<comment type="caution">
    <text evidence="9">The sequence shown here is derived from an EMBL/GenBank/DDBJ whole genome shotgun (WGS) entry which is preliminary data.</text>
</comment>
<evidence type="ECO:0000259" key="8">
    <source>
        <dbReference type="PROSITE" id="PS52019"/>
    </source>
</evidence>
<proteinExistence type="predicted"/>
<dbReference type="SUPFAM" id="SSF52151">
    <property type="entry name" value="FabD/lysophospholipase-like"/>
    <property type="match status" value="1"/>
</dbReference>
<dbReference type="InterPro" id="IPR013968">
    <property type="entry name" value="PKS_KR"/>
</dbReference>
<dbReference type="InterPro" id="IPR029058">
    <property type="entry name" value="AB_hydrolase_fold"/>
</dbReference>
<feature type="active site" description="Proton acceptor; for dehydratase activity" evidence="5">
    <location>
        <position position="924"/>
    </location>
</feature>
<evidence type="ECO:0000256" key="4">
    <source>
        <dbReference type="ARBA" id="ARBA00023315"/>
    </source>
</evidence>
<dbReference type="InterPro" id="IPR042104">
    <property type="entry name" value="PKS_dehydratase_sf"/>
</dbReference>
<dbReference type="CDD" id="cd00833">
    <property type="entry name" value="PKS"/>
    <property type="match status" value="1"/>
</dbReference>
<dbReference type="Pfam" id="PF22953">
    <property type="entry name" value="SpnB_Rossmann"/>
    <property type="match status" value="1"/>
</dbReference>
<dbReference type="SMART" id="SM00822">
    <property type="entry name" value="PKS_KR"/>
    <property type="match status" value="1"/>
</dbReference>
<dbReference type="OrthoDB" id="9778690at2"/>
<dbReference type="InterPro" id="IPR020807">
    <property type="entry name" value="PKS_DH"/>
</dbReference>
<feature type="region of interest" description="N-terminal hotdog fold" evidence="5">
    <location>
        <begin position="892"/>
        <end position="1011"/>
    </location>
</feature>
<keyword evidence="3" id="KW-0808">Transferase</keyword>
<feature type="domain" description="Ketosynthase family 3 (KS3)" evidence="7">
    <location>
        <begin position="33"/>
        <end position="452"/>
    </location>
</feature>
<dbReference type="Pfam" id="PF00975">
    <property type="entry name" value="Thioesterase"/>
    <property type="match status" value="1"/>
</dbReference>
<dbReference type="SMART" id="SM00826">
    <property type="entry name" value="PKS_DH"/>
    <property type="match status" value="1"/>
</dbReference>